<evidence type="ECO:0000313" key="5">
    <source>
        <dbReference type="EMBL" id="GAF79310.1"/>
    </source>
</evidence>
<sequence>MRARRSFASITTKLPREKNDRGDLAPQSYQFEASMRPLGYEKKPGAGFRLLENRADEAGLFDGYYGFDELLTGGFIRQLQKDSPVLKVMYGDAVLDLGIEEINDGVLGELSYSNGSAAVFYPNAWPNADLRYILGGHLIAKQIHLHSGHPTEFTFRLAGQYQPLVVGDHIELGDEFAIIQPYLVYDVSDPNELSPLGDGQFQLQLKWRLKQKDDALLVSVELPEGDWAGWMLDPSITLQPGATGIDAFVNLAAPAVNYGDNTQIQMNHGGPTGLRGYIKFDLSSIIDGSTIVTGTFSTWVTNNLGSPSIRHEAVDAAWGEKTLIWNNQPAAT</sequence>
<evidence type="ECO:0000256" key="1">
    <source>
        <dbReference type="ARBA" id="ARBA00004613"/>
    </source>
</evidence>
<name>X0TT44_9ZZZZ</name>
<dbReference type="AlphaFoldDB" id="X0TT44"/>
<keyword evidence="3" id="KW-0732">Signal</keyword>
<dbReference type="GO" id="GO:0005576">
    <property type="term" value="C:extracellular region"/>
    <property type="evidence" value="ECO:0007669"/>
    <property type="project" value="UniProtKB-SubCell"/>
</dbReference>
<evidence type="ECO:0000256" key="2">
    <source>
        <dbReference type="ARBA" id="ARBA00022525"/>
    </source>
</evidence>
<keyword evidence="2" id="KW-0964">Secreted</keyword>
<evidence type="ECO:0000256" key="3">
    <source>
        <dbReference type="ARBA" id="ARBA00022729"/>
    </source>
</evidence>
<dbReference type="InterPro" id="IPR055372">
    <property type="entry name" value="CBM96"/>
</dbReference>
<dbReference type="Pfam" id="PF24517">
    <property type="entry name" value="CBM96"/>
    <property type="match status" value="1"/>
</dbReference>
<dbReference type="NCBIfam" id="NF033679">
    <property type="entry name" value="DNRLRE_dom"/>
    <property type="match status" value="1"/>
</dbReference>
<comment type="caution">
    <text evidence="5">The sequence shown here is derived from an EMBL/GenBank/DDBJ whole genome shotgun (WGS) entry which is preliminary data.</text>
</comment>
<feature type="non-terminal residue" evidence="5">
    <location>
        <position position="332"/>
    </location>
</feature>
<organism evidence="5">
    <name type="scientific">marine sediment metagenome</name>
    <dbReference type="NCBI Taxonomy" id="412755"/>
    <lineage>
        <taxon>unclassified sequences</taxon>
        <taxon>metagenomes</taxon>
        <taxon>ecological metagenomes</taxon>
    </lineage>
</organism>
<gene>
    <name evidence="5" type="ORF">S01H1_13859</name>
</gene>
<protein>
    <recommendedName>
        <fullName evidence="4">Carbohydrate-binding module family 96 domain-containing protein</fullName>
    </recommendedName>
</protein>
<dbReference type="EMBL" id="BARS01007170">
    <property type="protein sequence ID" value="GAF79310.1"/>
    <property type="molecule type" value="Genomic_DNA"/>
</dbReference>
<feature type="domain" description="Carbohydrate-binding module family 96" evidence="4">
    <location>
        <begin position="245"/>
        <end position="331"/>
    </location>
</feature>
<evidence type="ECO:0000259" key="4">
    <source>
        <dbReference type="Pfam" id="PF24517"/>
    </source>
</evidence>
<accession>X0TT44</accession>
<proteinExistence type="predicted"/>
<comment type="subcellular location">
    <subcellularLocation>
        <location evidence="1">Secreted</location>
    </subcellularLocation>
</comment>
<reference evidence="5" key="1">
    <citation type="journal article" date="2014" name="Front. Microbiol.">
        <title>High frequency of phylogenetically diverse reductive dehalogenase-homologous genes in deep subseafloor sedimentary metagenomes.</title>
        <authorList>
            <person name="Kawai M."/>
            <person name="Futagami T."/>
            <person name="Toyoda A."/>
            <person name="Takaki Y."/>
            <person name="Nishi S."/>
            <person name="Hori S."/>
            <person name="Arai W."/>
            <person name="Tsubouchi T."/>
            <person name="Morono Y."/>
            <person name="Uchiyama I."/>
            <person name="Ito T."/>
            <person name="Fujiyama A."/>
            <person name="Inagaki F."/>
            <person name="Takami H."/>
        </authorList>
    </citation>
    <scope>NUCLEOTIDE SEQUENCE</scope>
    <source>
        <strain evidence="5">Expedition CK06-06</strain>
    </source>
</reference>